<feature type="domain" description="F-box" evidence="2">
    <location>
        <begin position="71"/>
        <end position="117"/>
    </location>
</feature>
<comment type="caution">
    <text evidence="3">The sequence shown here is derived from an EMBL/GenBank/DDBJ whole genome shotgun (WGS) entry which is preliminary data.</text>
</comment>
<dbReference type="EMBL" id="JACASF010000011">
    <property type="protein sequence ID" value="KAF6450144.1"/>
    <property type="molecule type" value="Genomic_DNA"/>
</dbReference>
<dbReference type="GO" id="GO:0016567">
    <property type="term" value="P:protein ubiquitination"/>
    <property type="evidence" value="ECO:0007669"/>
    <property type="project" value="UniProtKB-UniRule"/>
</dbReference>
<dbReference type="PANTHER" id="PTHR12874">
    <property type="entry name" value="F-BOX ONLY PROTEIN 48-RELATED"/>
    <property type="match status" value="1"/>
</dbReference>
<keyword evidence="4" id="KW-1185">Reference proteome</keyword>
<comment type="subunit">
    <text evidence="1">Part of the SCF (SKP1-CUL1-F-box) E3 ubiquitin-protein ligase complex SCF(FBXO9) composed of CUL1, SKP1, RBX1 and FBXO9. Interacts with TTI1 and TELO2; when TTI1 and TELO2 are phosphorylated by CK2.</text>
</comment>
<keyword evidence="1" id="KW-0833">Ubl conjugation pathway</keyword>
<dbReference type="CDD" id="cd22106">
    <property type="entry name" value="F-box_FBXO36"/>
    <property type="match status" value="1"/>
</dbReference>
<dbReference type="SMART" id="SM00256">
    <property type="entry name" value="FBOX"/>
    <property type="match status" value="1"/>
</dbReference>
<sequence length="167" mass="19812">MASWLPETLFEIVGQGPAPSKDYHQLLVTRSQVIFRWWKISLRSEYRSAKPGETKESHEDFLENSHLQGNIDFLERLSDKLLLKIISYLDLEDVARLSQTSRRFSKLCRSDRLWELIVESACDVTPDLRALAKEMGWRQMFFTSKLQLQRQIRKRKQRQESQDDGYF</sequence>
<dbReference type="Proteomes" id="UP000550707">
    <property type="component" value="Unassembled WGS sequence"/>
</dbReference>
<protein>
    <recommendedName>
        <fullName evidence="1">F-box only protein</fullName>
    </recommendedName>
</protein>
<dbReference type="InterPro" id="IPR036047">
    <property type="entry name" value="F-box-like_dom_sf"/>
</dbReference>
<comment type="pathway">
    <text evidence="1">Protein modification; protein ubiquitination.</text>
</comment>
<dbReference type="GO" id="GO:0031146">
    <property type="term" value="P:SCF-dependent proteasomal ubiquitin-dependent protein catabolic process"/>
    <property type="evidence" value="ECO:0007669"/>
    <property type="project" value="UniProtKB-UniRule"/>
</dbReference>
<comment type="subcellular location">
    <subcellularLocation>
        <location evidence="1">Cytoplasm</location>
    </subcellularLocation>
</comment>
<name>A0A7J8FQX3_MOLMO</name>
<dbReference type="GO" id="GO:0005737">
    <property type="term" value="C:cytoplasm"/>
    <property type="evidence" value="ECO:0007669"/>
    <property type="project" value="UniProtKB-SubCell"/>
</dbReference>
<gene>
    <name evidence="3" type="ORF">HJG59_005048</name>
</gene>
<dbReference type="Pfam" id="PF12937">
    <property type="entry name" value="F-box-like"/>
    <property type="match status" value="1"/>
</dbReference>
<organism evidence="3 4">
    <name type="scientific">Molossus molossus</name>
    <name type="common">Pallas' mastiff bat</name>
    <name type="synonym">Vespertilio molossus</name>
    <dbReference type="NCBI Taxonomy" id="27622"/>
    <lineage>
        <taxon>Eukaryota</taxon>
        <taxon>Metazoa</taxon>
        <taxon>Chordata</taxon>
        <taxon>Craniata</taxon>
        <taxon>Vertebrata</taxon>
        <taxon>Euteleostomi</taxon>
        <taxon>Mammalia</taxon>
        <taxon>Eutheria</taxon>
        <taxon>Laurasiatheria</taxon>
        <taxon>Chiroptera</taxon>
        <taxon>Yangochiroptera</taxon>
        <taxon>Molossidae</taxon>
        <taxon>Molossus</taxon>
    </lineage>
</organism>
<comment type="function">
    <text evidence="1">Substrate recognition component of a SCF (SKP1-CUL1-F-box protein) E3 ubiquitin-protein ligase complex which mediates the ubiquitination and subsequent proteasomal degradation of target proteins and plays a role in several biological processes such as cell cycle, cell proliferation, or maintenance of chromosome stability. Ubiquitinates mTORC1-bound TTI1 and TELO2 when they are phosphorylated by CK2 following growth factor deprivation, leading to their degradation. In contrast, does not mediate ubiquitination of TTI1 and TELO2 when they are part of the mTORC2 complex. As a consequence, mTORC1 is inactivated to restrain cell growth and protein translation, while mTORC2 is the activated due to the relief of feedback inhibition by mTORC1. Plays a role in maintaining epithelial cell survival by regulating the turn-over of chromatin modulator PRMT4 through ubiquitination and degradation by the proteasomal pathway. Regulates also PPARgamma stability by facilitating PPARgamma/PPARG ubiquitination and thereby plays a role in adipocyte differentiation.</text>
</comment>
<evidence type="ECO:0000313" key="3">
    <source>
        <dbReference type="EMBL" id="KAF6450144.1"/>
    </source>
</evidence>
<dbReference type="Gene3D" id="1.20.1280.50">
    <property type="match status" value="1"/>
</dbReference>
<evidence type="ECO:0000259" key="2">
    <source>
        <dbReference type="PROSITE" id="PS50181"/>
    </source>
</evidence>
<dbReference type="GO" id="GO:0019005">
    <property type="term" value="C:SCF ubiquitin ligase complex"/>
    <property type="evidence" value="ECO:0007669"/>
    <property type="project" value="UniProtKB-UniRule"/>
</dbReference>
<accession>A0A7J8FQX3</accession>
<evidence type="ECO:0000256" key="1">
    <source>
        <dbReference type="RuleBase" id="RU369085"/>
    </source>
</evidence>
<proteinExistence type="predicted"/>
<evidence type="ECO:0000313" key="4">
    <source>
        <dbReference type="Proteomes" id="UP000550707"/>
    </source>
</evidence>
<dbReference type="PANTHER" id="PTHR12874:SF9">
    <property type="entry name" value="F-BOX ONLY PROTEIN 48"/>
    <property type="match status" value="1"/>
</dbReference>
<dbReference type="InterPro" id="IPR001810">
    <property type="entry name" value="F-box_dom"/>
</dbReference>
<keyword evidence="1" id="KW-0963">Cytoplasm</keyword>
<reference evidence="3 4" key="1">
    <citation type="journal article" date="2020" name="Nature">
        <title>Six reference-quality genomes reveal evolution of bat adaptations.</title>
        <authorList>
            <person name="Jebb D."/>
            <person name="Huang Z."/>
            <person name="Pippel M."/>
            <person name="Hughes G.M."/>
            <person name="Lavrichenko K."/>
            <person name="Devanna P."/>
            <person name="Winkler S."/>
            <person name="Jermiin L.S."/>
            <person name="Skirmuntt E.C."/>
            <person name="Katzourakis A."/>
            <person name="Burkitt-Gray L."/>
            <person name="Ray D.A."/>
            <person name="Sullivan K.A.M."/>
            <person name="Roscito J.G."/>
            <person name="Kirilenko B.M."/>
            <person name="Davalos L.M."/>
            <person name="Corthals A.P."/>
            <person name="Power M.L."/>
            <person name="Jones G."/>
            <person name="Ransome R.D."/>
            <person name="Dechmann D.K.N."/>
            <person name="Locatelli A.G."/>
            <person name="Puechmaille S.J."/>
            <person name="Fedrigo O."/>
            <person name="Jarvis E.D."/>
            <person name="Hiller M."/>
            <person name="Vernes S.C."/>
            <person name="Myers E.W."/>
            <person name="Teeling E.C."/>
        </authorList>
    </citation>
    <scope>NUCLEOTIDE SEQUENCE [LARGE SCALE GENOMIC DNA]</scope>
    <source>
        <strain evidence="3">MMolMol1</strain>
        <tissue evidence="3">Muscle</tissue>
    </source>
</reference>
<dbReference type="PROSITE" id="PS50181">
    <property type="entry name" value="FBOX"/>
    <property type="match status" value="1"/>
</dbReference>
<dbReference type="SUPFAM" id="SSF81383">
    <property type="entry name" value="F-box domain"/>
    <property type="match status" value="1"/>
</dbReference>
<dbReference type="AlphaFoldDB" id="A0A7J8FQX3"/>